<dbReference type="EMBL" id="CM026423">
    <property type="protein sequence ID" value="KAG0584513.1"/>
    <property type="molecule type" value="Genomic_DNA"/>
</dbReference>
<dbReference type="PROSITE" id="PS51462">
    <property type="entry name" value="NUDIX"/>
    <property type="match status" value="1"/>
</dbReference>
<dbReference type="InterPro" id="IPR015797">
    <property type="entry name" value="NUDIX_hydrolase-like_dom_sf"/>
</dbReference>
<dbReference type="FunFam" id="3.90.79.10:FF:000015">
    <property type="entry name" value="Nudix hydrolase 8"/>
    <property type="match status" value="1"/>
</dbReference>
<evidence type="ECO:0000256" key="3">
    <source>
        <dbReference type="ARBA" id="ARBA00022801"/>
    </source>
</evidence>
<dbReference type="PANTHER" id="PTHR13994">
    <property type="entry name" value="NUDIX HYDROLASE RELATED"/>
    <property type="match status" value="1"/>
</dbReference>
<dbReference type="Gene3D" id="3.90.79.10">
    <property type="entry name" value="Nucleoside Triphosphate Pyrophosphohydrolase"/>
    <property type="match status" value="1"/>
</dbReference>
<feature type="domain" description="Nudix hydrolase" evidence="4">
    <location>
        <begin position="117"/>
        <end position="247"/>
    </location>
</feature>
<accession>A0A8T0IQ15</accession>
<dbReference type="PRINTS" id="PR01356">
    <property type="entry name" value="GFGPROTEIN"/>
</dbReference>
<keyword evidence="6" id="KW-1185">Reference proteome</keyword>
<evidence type="ECO:0000259" key="4">
    <source>
        <dbReference type="PROSITE" id="PS51462"/>
    </source>
</evidence>
<evidence type="ECO:0000313" key="5">
    <source>
        <dbReference type="EMBL" id="KAG0584513.1"/>
    </source>
</evidence>
<name>A0A8T0IQ15_CERPU</name>
<dbReference type="InterPro" id="IPR040618">
    <property type="entry name" value="Pre-Nudix"/>
</dbReference>
<dbReference type="GO" id="GO:0035529">
    <property type="term" value="F:NADH pyrophosphatase activity"/>
    <property type="evidence" value="ECO:0007669"/>
    <property type="project" value="TreeGrafter"/>
</dbReference>
<dbReference type="GO" id="GO:0046872">
    <property type="term" value="F:metal ion binding"/>
    <property type="evidence" value="ECO:0007669"/>
    <property type="project" value="UniProtKB-KW"/>
</dbReference>
<evidence type="ECO:0000256" key="2">
    <source>
        <dbReference type="ARBA" id="ARBA00022723"/>
    </source>
</evidence>
<dbReference type="AlphaFoldDB" id="A0A8T0IQ15"/>
<dbReference type="GO" id="GO:0051287">
    <property type="term" value="F:NAD binding"/>
    <property type="evidence" value="ECO:0007669"/>
    <property type="project" value="TreeGrafter"/>
</dbReference>
<keyword evidence="2" id="KW-0479">Metal-binding</keyword>
<dbReference type="PANTHER" id="PTHR13994:SF13">
    <property type="entry name" value="FI03680P"/>
    <property type="match status" value="1"/>
</dbReference>
<sequence>MAMLMEGIAAPAGANNREAETVLILKATEDKFGGMIIDSPSLPRDTSVFLHSLQHSLVKWKAQGKRGVWLKLPLNQSELVHLAIQEGFKYHHAESTYVMLVIWLADDVPSTIPANASHQVGVGAFVLNSKGEILAVQEKSGVFQGGSIWKMPTGSVNQGEDIFAGAIREVKEETGIDTEFVQVVGFRQAHKVAFEKSDIFFLCVLRPLTSGITVQDTELTAAKWMPLAEFSAQDYLKQRKMLKKMLDVCIATTEEPAYQGFKMEDMQAGTGRRPQNFYYNA</sequence>
<dbReference type="CDD" id="cd04670">
    <property type="entry name" value="NUDIX_ASFGF2_Nudt6"/>
    <property type="match status" value="1"/>
</dbReference>
<comment type="similarity">
    <text evidence="1">Belongs to the Nudix hydrolase family.</text>
</comment>
<dbReference type="PROSITE" id="PS00893">
    <property type="entry name" value="NUDIX_BOX"/>
    <property type="match status" value="1"/>
</dbReference>
<dbReference type="InterPro" id="IPR020084">
    <property type="entry name" value="NUDIX_hydrolase_CS"/>
</dbReference>
<protein>
    <recommendedName>
        <fullName evidence="4">Nudix hydrolase domain-containing protein</fullName>
    </recommendedName>
</protein>
<dbReference type="SUPFAM" id="SSF55811">
    <property type="entry name" value="Nudix"/>
    <property type="match status" value="1"/>
</dbReference>
<dbReference type="GO" id="GO:0047631">
    <property type="term" value="F:ADP-ribose diphosphatase activity"/>
    <property type="evidence" value="ECO:0007669"/>
    <property type="project" value="TreeGrafter"/>
</dbReference>
<comment type="caution">
    <text evidence="5">The sequence shown here is derived from an EMBL/GenBank/DDBJ whole genome shotgun (WGS) entry which is preliminary data.</text>
</comment>
<reference evidence="5" key="1">
    <citation type="submission" date="2020-06" db="EMBL/GenBank/DDBJ databases">
        <title>WGS assembly of Ceratodon purpureus strain R40.</title>
        <authorList>
            <person name="Carey S.B."/>
            <person name="Jenkins J."/>
            <person name="Shu S."/>
            <person name="Lovell J.T."/>
            <person name="Sreedasyam A."/>
            <person name="Maumus F."/>
            <person name="Tiley G.P."/>
            <person name="Fernandez-Pozo N."/>
            <person name="Barry K."/>
            <person name="Chen C."/>
            <person name="Wang M."/>
            <person name="Lipzen A."/>
            <person name="Daum C."/>
            <person name="Saski C.A."/>
            <person name="Payton A.C."/>
            <person name="Mcbreen J.C."/>
            <person name="Conrad R.E."/>
            <person name="Kollar L.M."/>
            <person name="Olsson S."/>
            <person name="Huttunen S."/>
            <person name="Landis J.B."/>
            <person name="Wickett N.J."/>
            <person name="Johnson M.G."/>
            <person name="Rensing S.A."/>
            <person name="Grimwood J."/>
            <person name="Schmutz J."/>
            <person name="Mcdaniel S.F."/>
        </authorList>
    </citation>
    <scope>NUCLEOTIDE SEQUENCE</scope>
    <source>
        <strain evidence="5">R40</strain>
    </source>
</reference>
<evidence type="ECO:0000313" key="6">
    <source>
        <dbReference type="Proteomes" id="UP000822688"/>
    </source>
</evidence>
<proteinExistence type="inferred from homology"/>
<dbReference type="Gene3D" id="3.40.630.30">
    <property type="match status" value="1"/>
</dbReference>
<dbReference type="InterPro" id="IPR003293">
    <property type="entry name" value="Nudix_hydrolase6-like"/>
</dbReference>
<dbReference type="FunFam" id="3.40.630.30:FF:000016">
    <property type="entry name" value="nudix hydrolase 2"/>
    <property type="match status" value="1"/>
</dbReference>
<dbReference type="InterPro" id="IPR000086">
    <property type="entry name" value="NUDIX_hydrolase_dom"/>
</dbReference>
<dbReference type="Proteomes" id="UP000822688">
    <property type="component" value="Chromosome 3"/>
</dbReference>
<dbReference type="Pfam" id="PF18290">
    <property type="entry name" value="Nudix_hydro"/>
    <property type="match status" value="1"/>
</dbReference>
<evidence type="ECO:0000256" key="1">
    <source>
        <dbReference type="ARBA" id="ARBA00005582"/>
    </source>
</evidence>
<organism evidence="5 6">
    <name type="scientific">Ceratodon purpureus</name>
    <name type="common">Fire moss</name>
    <name type="synonym">Dicranum purpureum</name>
    <dbReference type="NCBI Taxonomy" id="3225"/>
    <lineage>
        <taxon>Eukaryota</taxon>
        <taxon>Viridiplantae</taxon>
        <taxon>Streptophyta</taxon>
        <taxon>Embryophyta</taxon>
        <taxon>Bryophyta</taxon>
        <taxon>Bryophytina</taxon>
        <taxon>Bryopsida</taxon>
        <taxon>Dicranidae</taxon>
        <taxon>Pseudoditrichales</taxon>
        <taxon>Ditrichaceae</taxon>
        <taxon>Ceratodon</taxon>
    </lineage>
</organism>
<keyword evidence="3" id="KW-0378">Hydrolase</keyword>
<dbReference type="Pfam" id="PF00293">
    <property type="entry name" value="NUDIX"/>
    <property type="match status" value="1"/>
</dbReference>
<gene>
    <name evidence="5" type="ORF">KC19_3G214400</name>
</gene>